<protein>
    <submittedName>
        <fullName evidence="1">Uncharacterized protein</fullName>
    </submittedName>
</protein>
<dbReference type="AlphaFoldDB" id="A0A8J2R9S9"/>
<dbReference type="Proteomes" id="UP000789390">
    <property type="component" value="Unassembled WGS sequence"/>
</dbReference>
<evidence type="ECO:0000313" key="1">
    <source>
        <dbReference type="EMBL" id="CAH0099720.1"/>
    </source>
</evidence>
<reference evidence="1" key="1">
    <citation type="submission" date="2021-11" db="EMBL/GenBank/DDBJ databases">
        <authorList>
            <person name="Schell T."/>
        </authorList>
    </citation>
    <scope>NUCLEOTIDE SEQUENCE</scope>
    <source>
        <strain evidence="1">M5</strain>
    </source>
</reference>
<evidence type="ECO:0000313" key="2">
    <source>
        <dbReference type="Proteomes" id="UP000789390"/>
    </source>
</evidence>
<name>A0A8J2R9S9_9CRUS</name>
<keyword evidence="2" id="KW-1185">Reference proteome</keyword>
<accession>A0A8J2R9S9</accession>
<proteinExistence type="predicted"/>
<comment type="caution">
    <text evidence="1">The sequence shown here is derived from an EMBL/GenBank/DDBJ whole genome shotgun (WGS) entry which is preliminary data.</text>
</comment>
<dbReference type="OrthoDB" id="6364484at2759"/>
<gene>
    <name evidence="1" type="ORF">DGAL_LOCUS1878</name>
</gene>
<dbReference type="EMBL" id="CAKKLH010000024">
    <property type="protein sequence ID" value="CAH0099720.1"/>
    <property type="molecule type" value="Genomic_DNA"/>
</dbReference>
<sequence>MHNRKSLNQYAYPQQITIFTDGAMRCYTCTSTEKGSQCETNPSTLPHGILDSCPREACTIVRVEEWPSQRVKSFYRGCDGRTKVFERNNCQIEKDERTCFTACVGDLCNRGNGLVDHIVHSGSTGSDGGSMVTTAVLLVFSTIIRWCLALA</sequence>
<organism evidence="1 2">
    <name type="scientific">Daphnia galeata</name>
    <dbReference type="NCBI Taxonomy" id="27404"/>
    <lineage>
        <taxon>Eukaryota</taxon>
        <taxon>Metazoa</taxon>
        <taxon>Ecdysozoa</taxon>
        <taxon>Arthropoda</taxon>
        <taxon>Crustacea</taxon>
        <taxon>Branchiopoda</taxon>
        <taxon>Diplostraca</taxon>
        <taxon>Cladocera</taxon>
        <taxon>Anomopoda</taxon>
        <taxon>Daphniidae</taxon>
        <taxon>Daphnia</taxon>
    </lineage>
</organism>